<dbReference type="GO" id="GO:0016787">
    <property type="term" value="F:hydrolase activity"/>
    <property type="evidence" value="ECO:0007669"/>
    <property type="project" value="UniProtKB-KW"/>
</dbReference>
<dbReference type="GO" id="GO:0003677">
    <property type="term" value="F:DNA binding"/>
    <property type="evidence" value="ECO:0007669"/>
    <property type="project" value="InterPro"/>
</dbReference>
<sequence length="299" mass="34777">MFKKCCSSRSEKNYKIHHSPRPIKLSEEMDTVIKKLLWYTPNIDSYQSDKNELISNKLYDEFSFTYVMNQMGMDESRDVKWIGSKDVISNDEWRFFEENICSNCQKIIVAKYTTFSKINALLTAIRNCIAHGHFAIVEDYIIGFNRKLLTKDPEGLKKSVIKIKPKLLLAALEKLTSPMGKELLLAYAFKNVGYKVTEPKNRSRDFDLCLEKNGKKYVVEIKSYKGQTYLHPEHVMRFLKRAEEKVPDYEKILLIDTSRVTKSVRQLESKIKGFRIVDINDVKLLLGEEPVDILAKVNN</sequence>
<dbReference type="GO" id="GO:0009307">
    <property type="term" value="P:DNA restriction-modification system"/>
    <property type="evidence" value="ECO:0007669"/>
    <property type="project" value="InterPro"/>
</dbReference>
<evidence type="ECO:0000313" key="3">
    <source>
        <dbReference type="Proteomes" id="UP001212217"/>
    </source>
</evidence>
<dbReference type="Pfam" id="PF04471">
    <property type="entry name" value="Mrr_cat"/>
    <property type="match status" value="1"/>
</dbReference>
<keyword evidence="2" id="KW-0378">Hydrolase</keyword>
<accession>A0AAW6B227</accession>
<evidence type="ECO:0000313" key="2">
    <source>
        <dbReference type="EMBL" id="MDB6185485.1"/>
    </source>
</evidence>
<proteinExistence type="predicted"/>
<dbReference type="AlphaFoldDB" id="A0AAW6B227"/>
<dbReference type="GO" id="GO:0004519">
    <property type="term" value="F:endonuclease activity"/>
    <property type="evidence" value="ECO:0007669"/>
    <property type="project" value="UniProtKB-KW"/>
</dbReference>
<keyword evidence="2" id="KW-0255">Endonuclease</keyword>
<dbReference type="EMBL" id="JAQMFS010000026">
    <property type="protein sequence ID" value="MDB6185485.1"/>
    <property type="molecule type" value="Genomic_DNA"/>
</dbReference>
<evidence type="ECO:0000259" key="1">
    <source>
        <dbReference type="Pfam" id="PF04471"/>
    </source>
</evidence>
<dbReference type="SUPFAM" id="SSF52980">
    <property type="entry name" value="Restriction endonuclease-like"/>
    <property type="match status" value="1"/>
</dbReference>
<gene>
    <name evidence="2" type="ORF">PNO30_01680</name>
</gene>
<keyword evidence="2" id="KW-0540">Nuclease</keyword>
<dbReference type="RefSeq" id="WP_271986920.1">
    <property type="nucleotide sequence ID" value="NZ_JAQMFS010000026.1"/>
</dbReference>
<organism evidence="2 3">
    <name type="scientific">Gemella haemolysans</name>
    <dbReference type="NCBI Taxonomy" id="1379"/>
    <lineage>
        <taxon>Bacteria</taxon>
        <taxon>Bacillati</taxon>
        <taxon>Bacillota</taxon>
        <taxon>Bacilli</taxon>
        <taxon>Bacillales</taxon>
        <taxon>Gemellaceae</taxon>
        <taxon>Gemella</taxon>
    </lineage>
</organism>
<comment type="caution">
    <text evidence="2">The sequence shown here is derived from an EMBL/GenBank/DDBJ whole genome shotgun (WGS) entry which is preliminary data.</text>
</comment>
<dbReference type="Proteomes" id="UP001212217">
    <property type="component" value="Unassembled WGS sequence"/>
</dbReference>
<feature type="domain" description="Restriction endonuclease type IV Mrr" evidence="1">
    <location>
        <begin position="182"/>
        <end position="282"/>
    </location>
</feature>
<dbReference type="EC" id="3.1.21.-" evidence="2"/>
<reference evidence="2" key="1">
    <citation type="submission" date="2023-08" db="EMBL/GenBank/DDBJ databases">
        <title>Dental plaque isolates bound by oral lectin ZG16B.</title>
        <authorList>
            <person name="Ghosh S."/>
        </authorList>
    </citation>
    <scope>NUCLEOTIDE SEQUENCE</scope>
    <source>
        <strain evidence="2">DP3_5B</strain>
    </source>
</reference>
<dbReference type="InterPro" id="IPR011335">
    <property type="entry name" value="Restrct_endonuc-II-like"/>
</dbReference>
<name>A0AAW6B227_9BACL</name>
<protein>
    <submittedName>
        <fullName evidence="2">Restriction endonuclease</fullName>
        <ecNumber evidence="2">3.1.21.-</ecNumber>
    </submittedName>
</protein>
<dbReference type="InterPro" id="IPR007560">
    <property type="entry name" value="Restrct_endonuc_IV_Mrr"/>
</dbReference>